<proteinExistence type="predicted"/>
<dbReference type="EMBL" id="JAZGQO010000007">
    <property type="protein sequence ID" value="KAK6182361.1"/>
    <property type="molecule type" value="Genomic_DNA"/>
</dbReference>
<sequence length="191" mass="21610">MPKRTNPFGDSSPLQFKTHVGTKEIDMGVCQQQNMKQVYEKTKDLLFKGAQKQESVYNIDANSNHILEPQPLLMTTDLPAGQMCFDKDGQLTTASTVNQCRSIDSMCLSIENQSNQFQFGKQKPAQDPNACFSCRKPVIPQLKIRCHFCDKIVCSTCSRNCDDCTHTYCQMCSVLNYDEAMERAFCFNCSP</sequence>
<keyword evidence="2" id="KW-1185">Reference proteome</keyword>
<evidence type="ECO:0000313" key="2">
    <source>
        <dbReference type="Proteomes" id="UP001347796"/>
    </source>
</evidence>
<organism evidence="1 2">
    <name type="scientific">Patella caerulea</name>
    <name type="common">Rayed Mediterranean limpet</name>
    <dbReference type="NCBI Taxonomy" id="87958"/>
    <lineage>
        <taxon>Eukaryota</taxon>
        <taxon>Metazoa</taxon>
        <taxon>Spiralia</taxon>
        <taxon>Lophotrochozoa</taxon>
        <taxon>Mollusca</taxon>
        <taxon>Gastropoda</taxon>
        <taxon>Patellogastropoda</taxon>
        <taxon>Patelloidea</taxon>
        <taxon>Patellidae</taxon>
        <taxon>Patella</taxon>
    </lineage>
</organism>
<dbReference type="InterPro" id="IPR022773">
    <property type="entry name" value="Siva"/>
</dbReference>
<dbReference type="GO" id="GO:0005175">
    <property type="term" value="F:CD27 receptor binding"/>
    <property type="evidence" value="ECO:0007669"/>
    <property type="project" value="TreeGrafter"/>
</dbReference>
<dbReference type="Proteomes" id="UP001347796">
    <property type="component" value="Unassembled WGS sequence"/>
</dbReference>
<gene>
    <name evidence="1" type="ORF">SNE40_010069</name>
</gene>
<protein>
    <recommendedName>
        <fullName evidence="3">Apoptosis regulatory protein Siva</fullName>
    </recommendedName>
</protein>
<dbReference type="AlphaFoldDB" id="A0AAN8JTF7"/>
<dbReference type="Pfam" id="PF05458">
    <property type="entry name" value="Siva"/>
    <property type="match status" value="2"/>
</dbReference>
<evidence type="ECO:0000313" key="1">
    <source>
        <dbReference type="EMBL" id="KAK6182361.1"/>
    </source>
</evidence>
<evidence type="ECO:0008006" key="3">
    <source>
        <dbReference type="Google" id="ProtNLM"/>
    </source>
</evidence>
<reference evidence="1 2" key="1">
    <citation type="submission" date="2024-01" db="EMBL/GenBank/DDBJ databases">
        <title>The genome of the rayed Mediterranean limpet Patella caerulea (Linnaeus, 1758).</title>
        <authorList>
            <person name="Anh-Thu Weber A."/>
            <person name="Halstead-Nussloch G."/>
        </authorList>
    </citation>
    <scope>NUCLEOTIDE SEQUENCE [LARGE SCALE GENOMIC DNA]</scope>
    <source>
        <strain evidence="1">AATW-2023a</strain>
        <tissue evidence="1">Whole specimen</tissue>
    </source>
</reference>
<dbReference type="GO" id="GO:0097191">
    <property type="term" value="P:extrinsic apoptotic signaling pathway"/>
    <property type="evidence" value="ECO:0007669"/>
    <property type="project" value="TreeGrafter"/>
</dbReference>
<dbReference type="PANTHER" id="PTHR14365:SF1">
    <property type="entry name" value="APOPTOSIS REGULATORY PROTEIN SIVA"/>
    <property type="match status" value="1"/>
</dbReference>
<name>A0AAN8JTF7_PATCE</name>
<dbReference type="PANTHER" id="PTHR14365">
    <property type="entry name" value="APOPTOSIS REGULATORY PROTEIN SIVA"/>
    <property type="match status" value="1"/>
</dbReference>
<comment type="caution">
    <text evidence="1">The sequence shown here is derived from an EMBL/GenBank/DDBJ whole genome shotgun (WGS) entry which is preliminary data.</text>
</comment>
<accession>A0AAN8JTF7</accession>